<keyword evidence="7" id="KW-0808">Transferase</keyword>
<evidence type="ECO:0000313" key="7">
    <source>
        <dbReference type="EMBL" id="EGQ25231.1"/>
    </source>
</evidence>
<dbReference type="GO" id="GO:0019354">
    <property type="term" value="P:siroheme biosynthetic process"/>
    <property type="evidence" value="ECO:0007669"/>
    <property type="project" value="UniProtKB-UniPathway"/>
</dbReference>
<dbReference type="InterPro" id="IPR042518">
    <property type="entry name" value="SirC_C"/>
</dbReference>
<accession>F9DU47</accession>
<keyword evidence="5" id="KW-0627">Porphyrin biosynthesis</keyword>
<dbReference type="PANTHER" id="PTHR35330:SF1">
    <property type="entry name" value="SIROHEME BIOSYNTHESIS PROTEIN MET8"/>
    <property type="match status" value="1"/>
</dbReference>
<dbReference type="Pfam" id="PF13241">
    <property type="entry name" value="NAD_binding_7"/>
    <property type="match status" value="1"/>
</dbReference>
<keyword evidence="4" id="KW-0520">NAD</keyword>
<keyword evidence="7" id="KW-0456">Lyase</keyword>
<dbReference type="NCBIfam" id="TIGR01470">
    <property type="entry name" value="cysG_Nterm"/>
    <property type="match status" value="1"/>
</dbReference>
<organism evidence="7 8">
    <name type="scientific">Sporosarcina newyorkensis 2681</name>
    <dbReference type="NCBI Taxonomy" id="1027292"/>
    <lineage>
        <taxon>Bacteria</taxon>
        <taxon>Bacillati</taxon>
        <taxon>Bacillota</taxon>
        <taxon>Bacilli</taxon>
        <taxon>Bacillales</taxon>
        <taxon>Caryophanaceae</taxon>
        <taxon>Sporosarcina</taxon>
    </lineage>
</organism>
<keyword evidence="7" id="KW-0489">Methyltransferase</keyword>
<evidence type="ECO:0000256" key="6">
    <source>
        <dbReference type="ARBA" id="ARBA00047561"/>
    </source>
</evidence>
<dbReference type="HOGENOM" id="CLU_011276_8_1_9"/>
<dbReference type="InterPro" id="IPR006367">
    <property type="entry name" value="Sirohaem_synthase_N"/>
</dbReference>
<evidence type="ECO:0000256" key="2">
    <source>
        <dbReference type="ARBA" id="ARBA00012400"/>
    </source>
</evidence>
<evidence type="ECO:0000256" key="4">
    <source>
        <dbReference type="ARBA" id="ARBA00023027"/>
    </source>
</evidence>
<protein>
    <recommendedName>
        <fullName evidence="2">precorrin-2 dehydrogenase</fullName>
        <ecNumber evidence="2">1.3.1.76</ecNumber>
    </recommendedName>
</protein>
<dbReference type="PANTHER" id="PTHR35330">
    <property type="entry name" value="SIROHEME BIOSYNTHESIS PROTEIN MET8"/>
    <property type="match status" value="1"/>
</dbReference>
<dbReference type="GO" id="GO:0043115">
    <property type="term" value="F:precorrin-2 dehydrogenase activity"/>
    <property type="evidence" value="ECO:0007669"/>
    <property type="project" value="UniProtKB-EC"/>
</dbReference>
<dbReference type="Gene3D" id="3.40.50.720">
    <property type="entry name" value="NAD(P)-binding Rossmann-like Domain"/>
    <property type="match status" value="1"/>
</dbReference>
<dbReference type="GO" id="GO:0032259">
    <property type="term" value="P:methylation"/>
    <property type="evidence" value="ECO:0007669"/>
    <property type="project" value="UniProtKB-KW"/>
</dbReference>
<evidence type="ECO:0000313" key="8">
    <source>
        <dbReference type="Proteomes" id="UP000005316"/>
    </source>
</evidence>
<dbReference type="Proteomes" id="UP000005316">
    <property type="component" value="Unassembled WGS sequence"/>
</dbReference>
<dbReference type="GO" id="GO:0008168">
    <property type="term" value="F:methyltransferase activity"/>
    <property type="evidence" value="ECO:0007669"/>
    <property type="project" value="UniProtKB-KW"/>
</dbReference>
<dbReference type="STRING" id="759851.SAMN04244570_3252"/>
<evidence type="ECO:0000256" key="3">
    <source>
        <dbReference type="ARBA" id="ARBA00023002"/>
    </source>
</evidence>
<dbReference type="eggNOG" id="COG1648">
    <property type="taxonomic scope" value="Bacteria"/>
</dbReference>
<keyword evidence="3" id="KW-0560">Oxidoreductase</keyword>
<dbReference type="SUPFAM" id="SSF51735">
    <property type="entry name" value="NAD(P)-binding Rossmann-fold domains"/>
    <property type="match status" value="1"/>
</dbReference>
<dbReference type="UniPathway" id="UPA00262">
    <property type="reaction ID" value="UER00222"/>
</dbReference>
<evidence type="ECO:0000256" key="1">
    <source>
        <dbReference type="ARBA" id="ARBA00005010"/>
    </source>
</evidence>
<comment type="catalytic activity">
    <reaction evidence="6">
        <text>precorrin-2 + NAD(+) = sirohydrochlorin + NADH + 2 H(+)</text>
        <dbReference type="Rhea" id="RHEA:15613"/>
        <dbReference type="ChEBI" id="CHEBI:15378"/>
        <dbReference type="ChEBI" id="CHEBI:57540"/>
        <dbReference type="ChEBI" id="CHEBI:57945"/>
        <dbReference type="ChEBI" id="CHEBI:58351"/>
        <dbReference type="ChEBI" id="CHEBI:58827"/>
        <dbReference type="EC" id="1.3.1.76"/>
    </reaction>
</comment>
<dbReference type="AlphaFoldDB" id="F9DU47"/>
<dbReference type="Gene3D" id="1.10.8.610">
    <property type="entry name" value="SirC, precorrin-2 dehydrogenase, C-terminal helical domain-like"/>
    <property type="match status" value="1"/>
</dbReference>
<reference evidence="7 8" key="1">
    <citation type="submission" date="2011-04" db="EMBL/GenBank/DDBJ databases">
        <authorList>
            <person name="Muzny D."/>
            <person name="Qin X."/>
            <person name="Deng J."/>
            <person name="Jiang H."/>
            <person name="Liu Y."/>
            <person name="Qu J."/>
            <person name="Song X.-Z."/>
            <person name="Zhang L."/>
            <person name="Thornton R."/>
            <person name="Coyle M."/>
            <person name="Francisco L."/>
            <person name="Jackson L."/>
            <person name="Javaid M."/>
            <person name="Korchina V."/>
            <person name="Kovar C."/>
            <person name="Mata R."/>
            <person name="Mathew T."/>
            <person name="Ngo R."/>
            <person name="Nguyen L."/>
            <person name="Nguyen N."/>
            <person name="Okwuonu G."/>
            <person name="Ongeri F."/>
            <person name="Pham C."/>
            <person name="Simmons D."/>
            <person name="Wilczek-Boney K."/>
            <person name="Hale W."/>
            <person name="Jakkamsetti A."/>
            <person name="Pham P."/>
            <person name="Ruth R."/>
            <person name="San Lucas F."/>
            <person name="Warren J."/>
            <person name="Zhang J."/>
            <person name="Zhao Z."/>
            <person name="Zhou C."/>
            <person name="Zhu D."/>
            <person name="Lee S."/>
            <person name="Bess C."/>
            <person name="Blankenburg K."/>
            <person name="Forbes L."/>
            <person name="Fu Q."/>
            <person name="Gubbala S."/>
            <person name="Hirani K."/>
            <person name="Jayaseelan J.C."/>
            <person name="Lara F."/>
            <person name="Munidasa M."/>
            <person name="Palculict T."/>
            <person name="Patil S."/>
            <person name="Pu L.-L."/>
            <person name="Saada N."/>
            <person name="Tang L."/>
            <person name="Weissenberger G."/>
            <person name="Zhu Y."/>
            <person name="Hemphill L."/>
            <person name="Shang Y."/>
            <person name="Youmans B."/>
            <person name="Ayvaz T."/>
            <person name="Ross M."/>
            <person name="Santibanez J."/>
            <person name="Aqrawi P."/>
            <person name="Gross S."/>
            <person name="Joshi V."/>
            <person name="Fowler G."/>
            <person name="Nazareth L."/>
            <person name="Reid J."/>
            <person name="Worley K."/>
            <person name="Petrosino J."/>
            <person name="Highlander S."/>
            <person name="Gibbs R."/>
        </authorList>
    </citation>
    <scope>NUCLEOTIDE SEQUENCE [LARGE SCALE GENOMIC DNA]</scope>
    <source>
        <strain evidence="7 8">2681</strain>
    </source>
</reference>
<dbReference type="InterPro" id="IPR028161">
    <property type="entry name" value="Met8-like"/>
</dbReference>
<dbReference type="GO" id="GO:0004325">
    <property type="term" value="F:ferrochelatase activity"/>
    <property type="evidence" value="ECO:0007669"/>
    <property type="project" value="InterPro"/>
</dbReference>
<proteinExistence type="predicted"/>
<gene>
    <name evidence="7" type="primary">cysG4</name>
    <name evidence="7" type="ORF">HMPREF9372_2328</name>
</gene>
<dbReference type="InterPro" id="IPR036291">
    <property type="entry name" value="NAD(P)-bd_dom_sf"/>
</dbReference>
<dbReference type="EC" id="1.3.1.76" evidence="2"/>
<sequence>MFGGKAMNYFPLLMNVDYKKVVIVGGGHVARQKIEALLPTKALITVVSPAATETVQQYVREGLVTWKEKAFESADLDDATLVFAVTDDEEVNNAVEEATQHWQLLSRADAQGRVDFINPAVVRRGEFVVTVSTSGASPGLTRKVKTDLGEQFGDHYAAYVSFLKEARQQVLQVCTRDAKKQVLAELLDPKLLQWMEQGENKKCEEWLQQRIGVQK</sequence>
<comment type="caution">
    <text evidence="7">The sequence shown here is derived from an EMBL/GenBank/DDBJ whole genome shotgun (WGS) entry which is preliminary data.</text>
</comment>
<comment type="pathway">
    <text evidence="1">Porphyrin-containing compound metabolism; siroheme biosynthesis; sirohydrochlorin from precorrin-2: step 1/1.</text>
</comment>
<evidence type="ECO:0000256" key="5">
    <source>
        <dbReference type="ARBA" id="ARBA00023244"/>
    </source>
</evidence>
<dbReference type="EMBL" id="AFPZ01000070">
    <property type="protein sequence ID" value="EGQ25231.1"/>
    <property type="molecule type" value="Genomic_DNA"/>
</dbReference>
<name>F9DU47_9BACL</name>
<dbReference type="SUPFAM" id="SSF75615">
    <property type="entry name" value="Siroheme synthase middle domains-like"/>
    <property type="match status" value="1"/>
</dbReference>